<name>W1NMU1_AMBTC</name>
<dbReference type="HOGENOM" id="CLU_2515679_0_0_1"/>
<sequence>MRTDEEASEEMELDGEMEDMVSIWYPSWMRGQVIHNLTHMFNRRHLDRSYALTELDKKKAAQIQYNLSGLCGIKYKIRQKCSTYL</sequence>
<dbReference type="Proteomes" id="UP000017836">
    <property type="component" value="Unassembled WGS sequence"/>
</dbReference>
<evidence type="ECO:0000313" key="1">
    <source>
        <dbReference type="EMBL" id="ERM96833.1"/>
    </source>
</evidence>
<gene>
    <name evidence="1" type="ORF">AMTR_s00128p00095650</name>
</gene>
<evidence type="ECO:0000313" key="2">
    <source>
        <dbReference type="Proteomes" id="UP000017836"/>
    </source>
</evidence>
<protein>
    <submittedName>
        <fullName evidence="1">Uncharacterized protein</fullName>
    </submittedName>
</protein>
<reference evidence="2" key="1">
    <citation type="journal article" date="2013" name="Science">
        <title>The Amborella genome and the evolution of flowering plants.</title>
        <authorList>
            <consortium name="Amborella Genome Project"/>
        </authorList>
    </citation>
    <scope>NUCLEOTIDE SEQUENCE [LARGE SCALE GENOMIC DNA]</scope>
</reference>
<proteinExistence type="predicted"/>
<dbReference type="EMBL" id="KI396767">
    <property type="protein sequence ID" value="ERM96833.1"/>
    <property type="molecule type" value="Genomic_DNA"/>
</dbReference>
<dbReference type="AlphaFoldDB" id="W1NMU1"/>
<accession>W1NMU1</accession>
<keyword evidence="2" id="KW-1185">Reference proteome</keyword>
<dbReference type="Gramene" id="ERM96833">
    <property type="protein sequence ID" value="ERM96833"/>
    <property type="gene ID" value="AMTR_s00128p00095650"/>
</dbReference>
<organism evidence="1 2">
    <name type="scientific">Amborella trichopoda</name>
    <dbReference type="NCBI Taxonomy" id="13333"/>
    <lineage>
        <taxon>Eukaryota</taxon>
        <taxon>Viridiplantae</taxon>
        <taxon>Streptophyta</taxon>
        <taxon>Embryophyta</taxon>
        <taxon>Tracheophyta</taxon>
        <taxon>Spermatophyta</taxon>
        <taxon>Magnoliopsida</taxon>
        <taxon>Amborellales</taxon>
        <taxon>Amborellaceae</taxon>
        <taxon>Amborella</taxon>
    </lineage>
</organism>